<comment type="similarity">
    <text evidence="1">Belongs to the thiolase-like superfamily. Chalcone/stilbene synthases family.</text>
</comment>
<dbReference type="InterPro" id="IPR016039">
    <property type="entry name" value="Thiolase-like"/>
</dbReference>
<evidence type="ECO:0000313" key="7">
    <source>
        <dbReference type="Proteomes" id="UP000250642"/>
    </source>
</evidence>
<sequence>MNQVDGTASAACIMGIGTALPVHRIEQKDVSARLAQALEHEPDSRRWAKRIFNQCGVEKRYTCEPNLLEPVESCRYLPFTQAENVPTTAERMGKYKEAAVPLGIQAARQALEDAVISTSEITHLITVSCTGQFLPGLDVRLIQQLELSQRINRIPLVFQGCAAGLKAVQLANSIVTSDKDAMVLIVCVELCTLHFQPSAKRDDLFAASFFGDGASACVVGLSGLGRKELFRLGAGHSVLLPDCSEEMIWEVGNTGFDLYLSPQIPKLLGLHLGPEVERLLNGSELPEIWAIHPGGRGIVDAVQKLYQLSDEQVAYSRNILRDYGNLSSVTILFVLQAIRDDYRNREEASSGIALAFGPGLTAELLPFTYVPASIEEREPVNQGAM</sequence>
<dbReference type="PIRSF" id="PIRSF000451">
    <property type="entry name" value="PKS_III"/>
    <property type="match status" value="1"/>
</dbReference>
<feature type="domain" description="Chalcone/stilbene synthase N-terminal" evidence="4">
    <location>
        <begin position="8"/>
        <end position="220"/>
    </location>
</feature>
<name>A0A329QY83_9BACL</name>
<comment type="caution">
    <text evidence="6">The sequence shown here is derived from an EMBL/GenBank/DDBJ whole genome shotgun (WGS) entry which is preliminary data.</text>
</comment>
<reference evidence="6 7" key="1">
    <citation type="submission" date="2018-04" db="EMBL/GenBank/DDBJ databases">
        <title>Paenibacillus taichungensis Genome sequencing and assembly.</title>
        <authorList>
            <person name="Xu J."/>
            <person name="Rensing C."/>
            <person name="Mazhar H.S."/>
        </authorList>
    </citation>
    <scope>NUCLEOTIDE SEQUENCE [LARGE SCALE GENOMIC DNA]</scope>
    <source>
        <strain evidence="6 7">NC1</strain>
    </source>
</reference>
<dbReference type="RefSeq" id="WP_113052391.1">
    <property type="nucleotide sequence ID" value="NZ_QEVW01000005.1"/>
</dbReference>
<evidence type="ECO:0000256" key="1">
    <source>
        <dbReference type="ARBA" id="ARBA00005531"/>
    </source>
</evidence>
<evidence type="ECO:0000259" key="5">
    <source>
        <dbReference type="Pfam" id="PF02797"/>
    </source>
</evidence>
<dbReference type="Gene3D" id="3.40.47.10">
    <property type="match status" value="2"/>
</dbReference>
<dbReference type="Pfam" id="PF00195">
    <property type="entry name" value="Chal_sti_synt_N"/>
    <property type="match status" value="1"/>
</dbReference>
<dbReference type="AlphaFoldDB" id="A0A329QY83"/>
<dbReference type="Pfam" id="PF02797">
    <property type="entry name" value="Chal_sti_synt_C"/>
    <property type="match status" value="1"/>
</dbReference>
<dbReference type="InterPro" id="IPR012328">
    <property type="entry name" value="Chalcone/stilbene_synt_C"/>
</dbReference>
<dbReference type="EMBL" id="QEVW01000005">
    <property type="protein sequence ID" value="RAW16729.1"/>
    <property type="molecule type" value="Genomic_DNA"/>
</dbReference>
<dbReference type="GO" id="GO:0016747">
    <property type="term" value="F:acyltransferase activity, transferring groups other than amino-acyl groups"/>
    <property type="evidence" value="ECO:0007669"/>
    <property type="project" value="InterPro"/>
</dbReference>
<dbReference type="CDD" id="cd00831">
    <property type="entry name" value="CHS_like"/>
    <property type="match status" value="1"/>
</dbReference>
<keyword evidence="2" id="KW-0808">Transferase</keyword>
<dbReference type="PANTHER" id="PTHR11877">
    <property type="entry name" value="HYDROXYMETHYLGLUTARYL-COA SYNTHASE"/>
    <property type="match status" value="1"/>
</dbReference>
<dbReference type="InterPro" id="IPR011141">
    <property type="entry name" value="Polyketide_synthase_type-III"/>
</dbReference>
<dbReference type="GO" id="GO:0030639">
    <property type="term" value="P:polyketide biosynthetic process"/>
    <property type="evidence" value="ECO:0007669"/>
    <property type="project" value="TreeGrafter"/>
</dbReference>
<evidence type="ECO:0000313" key="6">
    <source>
        <dbReference type="EMBL" id="RAW16729.1"/>
    </source>
</evidence>
<gene>
    <name evidence="6" type="ORF">DC345_06380</name>
</gene>
<dbReference type="InterPro" id="IPR001099">
    <property type="entry name" value="Chalcone/stilbene_synt_N"/>
</dbReference>
<proteinExistence type="inferred from homology"/>
<feature type="domain" description="Chalcone/stilbene synthase C-terminal" evidence="5">
    <location>
        <begin position="239"/>
        <end position="365"/>
    </location>
</feature>
<organism evidence="6 7">
    <name type="scientific">Paenibacillus taichungensis</name>
    <dbReference type="NCBI Taxonomy" id="484184"/>
    <lineage>
        <taxon>Bacteria</taxon>
        <taxon>Bacillati</taxon>
        <taxon>Bacillota</taxon>
        <taxon>Bacilli</taxon>
        <taxon>Bacillales</taxon>
        <taxon>Paenibacillaceae</taxon>
        <taxon>Paenibacillus</taxon>
    </lineage>
</organism>
<evidence type="ECO:0000256" key="2">
    <source>
        <dbReference type="ARBA" id="ARBA00022679"/>
    </source>
</evidence>
<evidence type="ECO:0000259" key="4">
    <source>
        <dbReference type="Pfam" id="PF00195"/>
    </source>
</evidence>
<dbReference type="PANTHER" id="PTHR11877:SF46">
    <property type="entry name" value="TYPE III POLYKETIDE SYNTHASE A"/>
    <property type="match status" value="1"/>
</dbReference>
<accession>A0A329QY83</accession>
<protein>
    <submittedName>
        <fullName evidence="6">Type III polyketide synthase</fullName>
    </submittedName>
</protein>
<dbReference type="SUPFAM" id="SSF53901">
    <property type="entry name" value="Thiolase-like"/>
    <property type="match status" value="2"/>
</dbReference>
<dbReference type="Proteomes" id="UP000250642">
    <property type="component" value="Unassembled WGS sequence"/>
</dbReference>
<feature type="active site" description="Acyl-thioester intermediate" evidence="3">
    <location>
        <position position="161"/>
    </location>
</feature>
<evidence type="ECO:0000256" key="3">
    <source>
        <dbReference type="PIRSR" id="PIRSR000451-1"/>
    </source>
</evidence>